<evidence type="ECO:0000313" key="3">
    <source>
        <dbReference type="EMBL" id="GFO30425.1"/>
    </source>
</evidence>
<dbReference type="AlphaFoldDB" id="A0AAV4CFC8"/>
<dbReference type="InterPro" id="IPR013320">
    <property type="entry name" value="ConA-like_dom_sf"/>
</dbReference>
<dbReference type="InterPro" id="IPR001791">
    <property type="entry name" value="Laminin_G"/>
</dbReference>
<feature type="domain" description="Laminin G" evidence="2">
    <location>
        <begin position="1"/>
        <end position="184"/>
    </location>
</feature>
<evidence type="ECO:0000259" key="2">
    <source>
        <dbReference type="PROSITE" id="PS50025"/>
    </source>
</evidence>
<keyword evidence="4" id="KW-1185">Reference proteome</keyword>
<reference evidence="3 4" key="1">
    <citation type="journal article" date="2021" name="Elife">
        <title>Chloroplast acquisition without the gene transfer in kleptoplastic sea slugs, Plakobranchus ocellatus.</title>
        <authorList>
            <person name="Maeda T."/>
            <person name="Takahashi S."/>
            <person name="Yoshida T."/>
            <person name="Shimamura S."/>
            <person name="Takaki Y."/>
            <person name="Nagai Y."/>
            <person name="Toyoda A."/>
            <person name="Suzuki Y."/>
            <person name="Arimoto A."/>
            <person name="Ishii H."/>
            <person name="Satoh N."/>
            <person name="Nishiyama T."/>
            <person name="Hasebe M."/>
            <person name="Maruyama T."/>
            <person name="Minagawa J."/>
            <person name="Obokata J."/>
            <person name="Shigenobu S."/>
        </authorList>
    </citation>
    <scope>NUCLEOTIDE SEQUENCE [LARGE SCALE GENOMIC DNA]</scope>
</reference>
<sequence>MSHKGVRIEPYERSRVELMLAEPVSERFRNKLVLSFEFKTLSANGTLFYGRSSKNPNEMIALVLRNGHLVYKIQCPSLHADVRLSTRESEPLNNNRWHSVYYTVSRLGFLYTASLQQGDLSLSGPPSGQGAGGGAQIRYRRVPARPQGRFAIHSATGAPSESEVHKTKDWPLFTFFSATLQKACKIILLQFSTRSGYFMQMFSNVNRLRPASGEAARRAIFESMATLTESSMK</sequence>
<dbReference type="PROSITE" id="PS50025">
    <property type="entry name" value="LAM_G_DOMAIN"/>
    <property type="match status" value="1"/>
</dbReference>
<gene>
    <name evidence="3" type="ORF">PoB_005693000</name>
</gene>
<dbReference type="EMBL" id="BLXT01006238">
    <property type="protein sequence ID" value="GFO30425.1"/>
    <property type="molecule type" value="Genomic_DNA"/>
</dbReference>
<evidence type="ECO:0000313" key="4">
    <source>
        <dbReference type="Proteomes" id="UP000735302"/>
    </source>
</evidence>
<comment type="caution">
    <text evidence="1">Lacks conserved residue(s) required for the propagation of feature annotation.</text>
</comment>
<dbReference type="Proteomes" id="UP000735302">
    <property type="component" value="Unassembled WGS sequence"/>
</dbReference>
<evidence type="ECO:0000256" key="1">
    <source>
        <dbReference type="PROSITE-ProRule" id="PRU00122"/>
    </source>
</evidence>
<protein>
    <recommendedName>
        <fullName evidence="2">Laminin G domain-containing protein</fullName>
    </recommendedName>
</protein>
<name>A0AAV4CFC8_9GAST</name>
<dbReference type="Pfam" id="PF02210">
    <property type="entry name" value="Laminin_G_2"/>
    <property type="match status" value="1"/>
</dbReference>
<accession>A0AAV4CFC8</accession>
<organism evidence="3 4">
    <name type="scientific">Plakobranchus ocellatus</name>
    <dbReference type="NCBI Taxonomy" id="259542"/>
    <lineage>
        <taxon>Eukaryota</taxon>
        <taxon>Metazoa</taxon>
        <taxon>Spiralia</taxon>
        <taxon>Lophotrochozoa</taxon>
        <taxon>Mollusca</taxon>
        <taxon>Gastropoda</taxon>
        <taxon>Heterobranchia</taxon>
        <taxon>Euthyneura</taxon>
        <taxon>Panpulmonata</taxon>
        <taxon>Sacoglossa</taxon>
        <taxon>Placobranchoidea</taxon>
        <taxon>Plakobranchidae</taxon>
        <taxon>Plakobranchus</taxon>
    </lineage>
</organism>
<dbReference type="SUPFAM" id="SSF49899">
    <property type="entry name" value="Concanavalin A-like lectins/glucanases"/>
    <property type="match status" value="1"/>
</dbReference>
<dbReference type="Gene3D" id="2.60.120.200">
    <property type="match status" value="1"/>
</dbReference>
<dbReference type="CDD" id="cd00110">
    <property type="entry name" value="LamG"/>
    <property type="match status" value="1"/>
</dbReference>
<proteinExistence type="predicted"/>
<comment type="caution">
    <text evidence="3">The sequence shown here is derived from an EMBL/GenBank/DDBJ whole genome shotgun (WGS) entry which is preliminary data.</text>
</comment>